<evidence type="ECO:0000256" key="3">
    <source>
        <dbReference type="ARBA" id="ARBA00022603"/>
    </source>
</evidence>
<comment type="caution">
    <text evidence="10">The sequence shown here is derived from an EMBL/GenBank/DDBJ whole genome shotgun (WGS) entry which is preliminary data.</text>
</comment>
<keyword evidence="4" id="KW-0808">Transferase</keyword>
<evidence type="ECO:0000259" key="9">
    <source>
        <dbReference type="Pfam" id="PF12161"/>
    </source>
</evidence>
<keyword evidence="3" id="KW-0489">Methyltransferase</keyword>
<protein>
    <recommendedName>
        <fullName evidence="2">site-specific DNA-methyltransferase (adenine-specific)</fullName>
        <ecNumber evidence="2">2.1.1.72</ecNumber>
    </recommendedName>
</protein>
<gene>
    <name evidence="10" type="ORF">C8J48_2244</name>
</gene>
<dbReference type="GO" id="GO:0009307">
    <property type="term" value="P:DNA restriction-modification system"/>
    <property type="evidence" value="ECO:0007669"/>
    <property type="project" value="UniProtKB-KW"/>
</dbReference>
<dbReference type="Pfam" id="PF12161">
    <property type="entry name" value="HsdM_N"/>
    <property type="match status" value="1"/>
</dbReference>
<dbReference type="InterPro" id="IPR038333">
    <property type="entry name" value="T1MK-like_N_sf"/>
</dbReference>
<evidence type="ECO:0000256" key="4">
    <source>
        <dbReference type="ARBA" id="ARBA00022679"/>
    </source>
</evidence>
<dbReference type="Gene3D" id="3.40.50.150">
    <property type="entry name" value="Vaccinia Virus protein VP39"/>
    <property type="match status" value="1"/>
</dbReference>
<dbReference type="Gene3D" id="1.20.1260.30">
    <property type="match status" value="1"/>
</dbReference>
<keyword evidence="6" id="KW-0680">Restriction system</keyword>
<evidence type="ECO:0000256" key="5">
    <source>
        <dbReference type="ARBA" id="ARBA00022691"/>
    </source>
</evidence>
<evidence type="ECO:0000313" key="11">
    <source>
        <dbReference type="Proteomes" id="UP000241639"/>
    </source>
</evidence>
<dbReference type="GO" id="GO:0009007">
    <property type="term" value="F:site-specific DNA-methyltransferase (adenine-specific) activity"/>
    <property type="evidence" value="ECO:0007669"/>
    <property type="project" value="UniProtKB-EC"/>
</dbReference>
<dbReference type="AlphaFoldDB" id="A0A2T4ZCJ9"/>
<dbReference type="PANTHER" id="PTHR42933">
    <property type="entry name" value="SLR6095 PROTEIN"/>
    <property type="match status" value="1"/>
</dbReference>
<evidence type="ECO:0000256" key="6">
    <source>
        <dbReference type="ARBA" id="ARBA00022747"/>
    </source>
</evidence>
<organism evidence="10 11">
    <name type="scientific">Desmospora activa DSM 45169</name>
    <dbReference type="NCBI Taxonomy" id="1121389"/>
    <lineage>
        <taxon>Bacteria</taxon>
        <taxon>Bacillati</taxon>
        <taxon>Bacillota</taxon>
        <taxon>Bacilli</taxon>
        <taxon>Bacillales</taxon>
        <taxon>Thermoactinomycetaceae</taxon>
        <taxon>Desmospora</taxon>
    </lineage>
</organism>
<dbReference type="Proteomes" id="UP000241639">
    <property type="component" value="Unassembled WGS sequence"/>
</dbReference>
<dbReference type="PANTHER" id="PTHR42933:SF3">
    <property type="entry name" value="TYPE I RESTRICTION ENZYME MJAVIII METHYLASE SUBUNIT"/>
    <property type="match status" value="1"/>
</dbReference>
<keyword evidence="11" id="KW-1185">Reference proteome</keyword>
<dbReference type="GO" id="GO:0032259">
    <property type="term" value="P:methylation"/>
    <property type="evidence" value="ECO:0007669"/>
    <property type="project" value="UniProtKB-KW"/>
</dbReference>
<evidence type="ECO:0000256" key="7">
    <source>
        <dbReference type="ARBA" id="ARBA00047942"/>
    </source>
</evidence>
<dbReference type="PROSITE" id="PS00092">
    <property type="entry name" value="N6_MTASE"/>
    <property type="match status" value="1"/>
</dbReference>
<name>A0A2T4ZCJ9_9BACL</name>
<comment type="similarity">
    <text evidence="1">Belongs to the N(4)/N(6)-methyltransferase family.</text>
</comment>
<dbReference type="OrthoDB" id="9814572at2"/>
<feature type="domain" description="N6 adenine-specific DNA methyltransferase N-terminal" evidence="9">
    <location>
        <begin position="7"/>
        <end position="127"/>
    </location>
</feature>
<evidence type="ECO:0000256" key="1">
    <source>
        <dbReference type="ARBA" id="ARBA00006594"/>
    </source>
</evidence>
<dbReference type="Pfam" id="PF02384">
    <property type="entry name" value="N6_Mtase"/>
    <property type="match status" value="1"/>
</dbReference>
<sequence>MITGEARNRVDKIWEMFWTGGITNPLSVIEQFTYLLFMKQLDERQNTMERKARLDDKPVEDPIFESNQEHIRWSRFRNRRAEEMFRIVKDEAFPHMKSLGGENFTRHLESAVFIIPTSQLLQRVVTAIDQILAELPAQNKDTMGDLYEYLLSKISTSGTNGQFRTPRHIIRMMVELMKPTPQDIIADPAAGTAGFLVESAHYIYDRYQEELFIRAEGRERREHFNKTMFYGFDTDQTMLRIASMNLMMHGIEDPNILYRDSLSKENEEEEKYTLVLANPPFKGSLDQSGVADNLLKKVKTKKTELLFLALMLRLLKTGGRCAVIVPDGVLFGSSKAHMDIRKEVVDNHKLEAVISMPSGVFKPYAGVSTAVLIFTKTGIGGTDRVWFYDMQADGYSLDDNRRPLDHNKHEENNIPDIITRFHNLEAEKSRARTEQSFLVVADEIRANKYDLSINRYKEQVYEEIEYAPPKEILGEIAQLEEEIQQGMKRLEVLIYD</sequence>
<proteinExistence type="inferred from homology"/>
<dbReference type="InterPro" id="IPR022749">
    <property type="entry name" value="D12N6_MeTrfase_N"/>
</dbReference>
<reference evidence="10 11" key="1">
    <citation type="submission" date="2018-04" db="EMBL/GenBank/DDBJ databases">
        <title>Genomic Encyclopedia of Archaeal and Bacterial Type Strains, Phase II (KMG-II): from individual species to whole genera.</title>
        <authorList>
            <person name="Goeker M."/>
        </authorList>
    </citation>
    <scope>NUCLEOTIDE SEQUENCE [LARGE SCALE GENOMIC DNA]</scope>
    <source>
        <strain evidence="10 11">DSM 45169</strain>
    </source>
</reference>
<dbReference type="EC" id="2.1.1.72" evidence="2"/>
<dbReference type="EMBL" id="PZZP01000001">
    <property type="protein sequence ID" value="PTM59615.1"/>
    <property type="molecule type" value="Genomic_DNA"/>
</dbReference>
<dbReference type="GO" id="GO:0008170">
    <property type="term" value="F:N-methyltransferase activity"/>
    <property type="evidence" value="ECO:0007669"/>
    <property type="project" value="InterPro"/>
</dbReference>
<evidence type="ECO:0000259" key="8">
    <source>
        <dbReference type="Pfam" id="PF02384"/>
    </source>
</evidence>
<evidence type="ECO:0000313" key="10">
    <source>
        <dbReference type="EMBL" id="PTM59615.1"/>
    </source>
</evidence>
<dbReference type="GO" id="GO:0003677">
    <property type="term" value="F:DNA binding"/>
    <property type="evidence" value="ECO:0007669"/>
    <property type="project" value="InterPro"/>
</dbReference>
<dbReference type="InterPro" id="IPR051537">
    <property type="entry name" value="DNA_Adenine_Mtase"/>
</dbReference>
<keyword evidence="5" id="KW-0949">S-adenosyl-L-methionine</keyword>
<accession>A0A2T4ZCJ9</accession>
<evidence type="ECO:0000256" key="2">
    <source>
        <dbReference type="ARBA" id="ARBA00011900"/>
    </source>
</evidence>
<dbReference type="RefSeq" id="WP_107726738.1">
    <property type="nucleotide sequence ID" value="NZ_PZZP01000001.1"/>
</dbReference>
<dbReference type="SUPFAM" id="SSF53335">
    <property type="entry name" value="S-adenosyl-L-methionine-dependent methyltransferases"/>
    <property type="match status" value="1"/>
</dbReference>
<comment type="catalytic activity">
    <reaction evidence="7">
        <text>a 2'-deoxyadenosine in DNA + S-adenosyl-L-methionine = an N(6)-methyl-2'-deoxyadenosine in DNA + S-adenosyl-L-homocysteine + H(+)</text>
        <dbReference type="Rhea" id="RHEA:15197"/>
        <dbReference type="Rhea" id="RHEA-COMP:12418"/>
        <dbReference type="Rhea" id="RHEA-COMP:12419"/>
        <dbReference type="ChEBI" id="CHEBI:15378"/>
        <dbReference type="ChEBI" id="CHEBI:57856"/>
        <dbReference type="ChEBI" id="CHEBI:59789"/>
        <dbReference type="ChEBI" id="CHEBI:90615"/>
        <dbReference type="ChEBI" id="CHEBI:90616"/>
        <dbReference type="EC" id="2.1.1.72"/>
    </reaction>
</comment>
<dbReference type="InterPro" id="IPR003356">
    <property type="entry name" value="DNA_methylase_A-5"/>
</dbReference>
<dbReference type="InterPro" id="IPR002052">
    <property type="entry name" value="DNA_methylase_N6_adenine_CS"/>
</dbReference>
<dbReference type="InterPro" id="IPR029063">
    <property type="entry name" value="SAM-dependent_MTases_sf"/>
</dbReference>
<feature type="domain" description="DNA methylase adenine-specific" evidence="8">
    <location>
        <begin position="139"/>
        <end position="460"/>
    </location>
</feature>
<dbReference type="PRINTS" id="PR00507">
    <property type="entry name" value="N12N6MTFRASE"/>
</dbReference>